<name>A0A1Y1YPF0_9PLEO</name>
<feature type="compositionally biased region" description="Basic and acidic residues" evidence="1">
    <location>
        <begin position="15"/>
        <end position="28"/>
    </location>
</feature>
<protein>
    <submittedName>
        <fullName evidence="2">Uncharacterized protein</fullName>
    </submittedName>
</protein>
<feature type="region of interest" description="Disordered" evidence="1">
    <location>
        <begin position="1"/>
        <end position="57"/>
    </location>
</feature>
<dbReference type="OrthoDB" id="3788028at2759"/>
<feature type="non-terminal residue" evidence="2">
    <location>
        <position position="57"/>
    </location>
</feature>
<evidence type="ECO:0000313" key="2">
    <source>
        <dbReference type="EMBL" id="ORX99881.1"/>
    </source>
</evidence>
<accession>A0A1Y1YPF0</accession>
<feature type="compositionally biased region" description="Basic and acidic residues" evidence="1">
    <location>
        <begin position="46"/>
        <end position="57"/>
    </location>
</feature>
<proteinExistence type="predicted"/>
<evidence type="ECO:0000256" key="1">
    <source>
        <dbReference type="SAM" id="MobiDB-lite"/>
    </source>
</evidence>
<comment type="caution">
    <text evidence="2">The sequence shown here is derived from an EMBL/GenBank/DDBJ whole genome shotgun (WGS) entry which is preliminary data.</text>
</comment>
<dbReference type="Proteomes" id="UP000193144">
    <property type="component" value="Unassembled WGS sequence"/>
</dbReference>
<dbReference type="AlphaFoldDB" id="A0A1Y1YPF0"/>
<dbReference type="EMBL" id="MCFA01000191">
    <property type="protein sequence ID" value="ORX99881.1"/>
    <property type="molecule type" value="Genomic_DNA"/>
</dbReference>
<sequence length="57" mass="6152">VRQDTPDTDQQSSASKDEHKTGDDHPARQPDYQAKPTRTTGIGGSDEVKGGKEEIGE</sequence>
<reference evidence="2 3" key="1">
    <citation type="submission" date="2016-07" db="EMBL/GenBank/DDBJ databases">
        <title>Pervasive Adenine N6-methylation of Active Genes in Fungi.</title>
        <authorList>
            <consortium name="DOE Joint Genome Institute"/>
            <person name="Mondo S.J."/>
            <person name="Dannebaum R.O."/>
            <person name="Kuo R.C."/>
            <person name="Labutti K."/>
            <person name="Haridas S."/>
            <person name="Kuo A."/>
            <person name="Salamov A."/>
            <person name="Ahrendt S.R."/>
            <person name="Lipzen A."/>
            <person name="Sullivan W."/>
            <person name="Andreopoulos W.B."/>
            <person name="Clum A."/>
            <person name="Lindquist E."/>
            <person name="Daum C."/>
            <person name="Ramamoorthy G.K."/>
            <person name="Gryganskyi A."/>
            <person name="Culley D."/>
            <person name="Magnuson J.K."/>
            <person name="James T.Y."/>
            <person name="O'Malley M.A."/>
            <person name="Stajich J.E."/>
            <person name="Spatafora J.W."/>
            <person name="Visel A."/>
            <person name="Grigoriev I.V."/>
        </authorList>
    </citation>
    <scope>NUCLEOTIDE SEQUENCE [LARGE SCALE GENOMIC DNA]</scope>
    <source>
        <strain evidence="2 3">CBS 115471</strain>
    </source>
</reference>
<keyword evidence="3" id="KW-1185">Reference proteome</keyword>
<evidence type="ECO:0000313" key="3">
    <source>
        <dbReference type="Proteomes" id="UP000193144"/>
    </source>
</evidence>
<gene>
    <name evidence="2" type="ORF">BCR34DRAFT_470507</name>
</gene>
<feature type="non-terminal residue" evidence="2">
    <location>
        <position position="1"/>
    </location>
</feature>
<organism evidence="2 3">
    <name type="scientific">Clohesyomyces aquaticus</name>
    <dbReference type="NCBI Taxonomy" id="1231657"/>
    <lineage>
        <taxon>Eukaryota</taxon>
        <taxon>Fungi</taxon>
        <taxon>Dikarya</taxon>
        <taxon>Ascomycota</taxon>
        <taxon>Pezizomycotina</taxon>
        <taxon>Dothideomycetes</taxon>
        <taxon>Pleosporomycetidae</taxon>
        <taxon>Pleosporales</taxon>
        <taxon>Lindgomycetaceae</taxon>
        <taxon>Clohesyomyces</taxon>
    </lineage>
</organism>